<dbReference type="EMBL" id="BSOR01000001">
    <property type="protein sequence ID" value="GLR62718.1"/>
    <property type="molecule type" value="Genomic_DNA"/>
</dbReference>
<name>A0ABQ5ZXK5_9GAMM</name>
<organism evidence="1 2">
    <name type="scientific">Marinospirillum insulare</name>
    <dbReference type="NCBI Taxonomy" id="217169"/>
    <lineage>
        <taxon>Bacteria</taxon>
        <taxon>Pseudomonadati</taxon>
        <taxon>Pseudomonadota</taxon>
        <taxon>Gammaproteobacteria</taxon>
        <taxon>Oceanospirillales</taxon>
        <taxon>Oceanospirillaceae</taxon>
        <taxon>Marinospirillum</taxon>
    </lineage>
</organism>
<evidence type="ECO:0000313" key="2">
    <source>
        <dbReference type="Proteomes" id="UP001156682"/>
    </source>
</evidence>
<gene>
    <name evidence="1" type="ORF">GCM10007878_01530</name>
</gene>
<sequence length="49" mass="5771">MTLFGVQQFDGQLIEYTTADSQMKLLKLGLETRAQYWVGVDEYRQFSYT</sequence>
<comment type="caution">
    <text evidence="1">The sequence shown here is derived from an EMBL/GenBank/DDBJ whole genome shotgun (WGS) entry which is preliminary data.</text>
</comment>
<dbReference type="Proteomes" id="UP001156682">
    <property type="component" value="Unassembled WGS sequence"/>
</dbReference>
<reference evidence="2" key="1">
    <citation type="journal article" date="2019" name="Int. J. Syst. Evol. Microbiol.">
        <title>The Global Catalogue of Microorganisms (GCM) 10K type strain sequencing project: providing services to taxonomists for standard genome sequencing and annotation.</title>
        <authorList>
            <consortium name="The Broad Institute Genomics Platform"/>
            <consortium name="The Broad Institute Genome Sequencing Center for Infectious Disease"/>
            <person name="Wu L."/>
            <person name="Ma J."/>
        </authorList>
    </citation>
    <scope>NUCLEOTIDE SEQUENCE [LARGE SCALE GENOMIC DNA]</scope>
    <source>
        <strain evidence="2">NBRC 100033</strain>
    </source>
</reference>
<protein>
    <submittedName>
        <fullName evidence="1">Uncharacterized protein</fullName>
    </submittedName>
</protein>
<evidence type="ECO:0000313" key="1">
    <source>
        <dbReference type="EMBL" id="GLR62718.1"/>
    </source>
</evidence>
<proteinExistence type="predicted"/>
<accession>A0ABQ5ZXK5</accession>
<keyword evidence="2" id="KW-1185">Reference proteome</keyword>